<reference evidence="2 3" key="1">
    <citation type="submission" date="2017-09" db="EMBL/GenBank/DDBJ databases">
        <title>Bacterial strain isolated from the female urinary microbiota.</title>
        <authorList>
            <person name="Thomas-White K."/>
            <person name="Kumar N."/>
            <person name="Forster S."/>
            <person name="Putonti C."/>
            <person name="Lawley T."/>
            <person name="Wolfe A.J."/>
        </authorList>
    </citation>
    <scope>NUCLEOTIDE SEQUENCE [LARGE SCALE GENOMIC DNA]</scope>
    <source>
        <strain evidence="2 3">UMB0744</strain>
    </source>
</reference>
<dbReference type="RefSeq" id="WP_102184399.1">
    <property type="nucleotide sequence ID" value="NZ_PNGC01000002.1"/>
</dbReference>
<keyword evidence="1" id="KW-1133">Transmembrane helix</keyword>
<feature type="transmembrane region" description="Helical" evidence="1">
    <location>
        <begin position="15"/>
        <end position="37"/>
    </location>
</feature>
<keyword evidence="3" id="KW-1185">Reference proteome</keyword>
<sequence length="44" mass="5014">MVKNYQPYELPKSGGIGTLPFTLFGLMICGGAVYGWMRYRRRQG</sequence>
<protein>
    <recommendedName>
        <fullName evidence="4">LPXTG cell wall anchor domain-containing protein</fullName>
    </recommendedName>
</protein>
<keyword evidence="1" id="KW-0812">Transmembrane</keyword>
<name>A0ABX4UNX1_9ACTO</name>
<dbReference type="EMBL" id="PNGC01000002">
    <property type="protein sequence ID" value="PMB89396.1"/>
    <property type="molecule type" value="Genomic_DNA"/>
</dbReference>
<organism evidence="2 3">
    <name type="scientific">Varibaculum cambriense</name>
    <dbReference type="NCBI Taxonomy" id="184870"/>
    <lineage>
        <taxon>Bacteria</taxon>
        <taxon>Bacillati</taxon>
        <taxon>Actinomycetota</taxon>
        <taxon>Actinomycetes</taxon>
        <taxon>Actinomycetales</taxon>
        <taxon>Actinomycetaceae</taxon>
        <taxon>Varibaculum</taxon>
    </lineage>
</organism>
<keyword evidence="1" id="KW-0472">Membrane</keyword>
<gene>
    <name evidence="2" type="ORF">CJ240_06415</name>
</gene>
<dbReference type="NCBIfam" id="TIGR01167">
    <property type="entry name" value="LPXTG_anchor"/>
    <property type="match status" value="1"/>
</dbReference>
<evidence type="ECO:0008006" key="4">
    <source>
        <dbReference type="Google" id="ProtNLM"/>
    </source>
</evidence>
<evidence type="ECO:0000313" key="2">
    <source>
        <dbReference type="EMBL" id="PMB89396.1"/>
    </source>
</evidence>
<accession>A0ABX4UNX1</accession>
<evidence type="ECO:0000256" key="1">
    <source>
        <dbReference type="SAM" id="Phobius"/>
    </source>
</evidence>
<comment type="caution">
    <text evidence="2">The sequence shown here is derived from an EMBL/GenBank/DDBJ whole genome shotgun (WGS) entry which is preliminary data.</text>
</comment>
<dbReference type="Proteomes" id="UP000243201">
    <property type="component" value="Unassembled WGS sequence"/>
</dbReference>
<evidence type="ECO:0000313" key="3">
    <source>
        <dbReference type="Proteomes" id="UP000243201"/>
    </source>
</evidence>
<proteinExistence type="predicted"/>